<feature type="transmembrane region" description="Helical" evidence="8">
    <location>
        <begin position="161"/>
        <end position="184"/>
    </location>
</feature>
<proteinExistence type="predicted"/>
<dbReference type="InterPro" id="IPR002751">
    <property type="entry name" value="CbiM/NikMN"/>
</dbReference>
<reference evidence="10 11" key="1">
    <citation type="journal article" date="2010" name="J. Bacteriol.">
        <title>Genome sequence of the milbemycin-producing bacterium Streptomyces bingchenggensis.</title>
        <authorList>
            <person name="Wang X.J."/>
            <person name="Yan Y.J."/>
            <person name="Zhang B."/>
            <person name="An J."/>
            <person name="Wang J.J."/>
            <person name="Tian J."/>
            <person name="Jiang L."/>
            <person name="Chen Y.H."/>
            <person name="Huang S.X."/>
            <person name="Yin M."/>
            <person name="Zhang J."/>
            <person name="Gao A.L."/>
            <person name="Liu C.X."/>
            <person name="Zhu Z.X."/>
            <person name="Xiang W.S."/>
        </authorList>
    </citation>
    <scope>NUCLEOTIDE SEQUENCE [LARGE SCALE GENOMIC DNA]</scope>
    <source>
        <strain evidence="10 11">BCW-1</strain>
    </source>
</reference>
<evidence type="ECO:0000256" key="6">
    <source>
        <dbReference type="ARBA" id="ARBA00023136"/>
    </source>
</evidence>
<dbReference type="GO" id="GO:0005886">
    <property type="term" value="C:plasma membrane"/>
    <property type="evidence" value="ECO:0007669"/>
    <property type="project" value="UniProtKB-SubCell"/>
</dbReference>
<name>D7BVB4_STRBB</name>
<feature type="transmembrane region" description="Helical" evidence="8">
    <location>
        <begin position="196"/>
        <end position="224"/>
    </location>
</feature>
<keyword evidence="2" id="KW-0813">Transport</keyword>
<dbReference type="AlphaFoldDB" id="D7BVB4"/>
<dbReference type="InterPro" id="IPR025937">
    <property type="entry name" value="PDGLE_dom"/>
</dbReference>
<evidence type="ECO:0000256" key="3">
    <source>
        <dbReference type="ARBA" id="ARBA00022475"/>
    </source>
</evidence>
<dbReference type="PANTHER" id="PTHR34229">
    <property type="entry name" value="METAL TRANSPORT PROTEIN HI_1621-RELATED"/>
    <property type="match status" value="1"/>
</dbReference>
<feature type="transmembrane region" description="Helical" evidence="8">
    <location>
        <begin position="125"/>
        <end position="149"/>
    </location>
</feature>
<dbReference type="EMBL" id="CP002047">
    <property type="protein sequence ID" value="ADI07515.1"/>
    <property type="molecule type" value="Genomic_DNA"/>
</dbReference>
<evidence type="ECO:0000256" key="8">
    <source>
        <dbReference type="SAM" id="Phobius"/>
    </source>
</evidence>
<dbReference type="KEGG" id="sbh:SBI_04395"/>
<keyword evidence="5 8" id="KW-1133">Transmembrane helix</keyword>
<dbReference type="STRING" id="749414.SBI_04395"/>
<evidence type="ECO:0000259" key="9">
    <source>
        <dbReference type="Pfam" id="PF13190"/>
    </source>
</evidence>
<organism evidence="10 11">
    <name type="scientific">Streptomyces bingchenggensis (strain BCW-1)</name>
    <dbReference type="NCBI Taxonomy" id="749414"/>
    <lineage>
        <taxon>Bacteria</taxon>
        <taxon>Bacillati</taxon>
        <taxon>Actinomycetota</taxon>
        <taxon>Actinomycetes</taxon>
        <taxon>Kitasatosporales</taxon>
        <taxon>Streptomycetaceae</taxon>
        <taxon>Streptomyces</taxon>
    </lineage>
</organism>
<comment type="subcellular location">
    <subcellularLocation>
        <location evidence="1">Cell membrane</location>
        <topology evidence="1">Multi-pass membrane protein</topology>
    </subcellularLocation>
</comment>
<keyword evidence="3" id="KW-1003">Cell membrane</keyword>
<dbReference type="PANTHER" id="PTHR34229:SF1">
    <property type="entry name" value="METAL TRANSPORT PROTEIN HI_1621-RELATED"/>
    <property type="match status" value="1"/>
</dbReference>
<dbReference type="Proteomes" id="UP000000377">
    <property type="component" value="Chromosome"/>
</dbReference>
<evidence type="ECO:0000313" key="11">
    <source>
        <dbReference type="Proteomes" id="UP000000377"/>
    </source>
</evidence>
<evidence type="ECO:0000256" key="5">
    <source>
        <dbReference type="ARBA" id="ARBA00022989"/>
    </source>
</evidence>
<feature type="domain" description="PDGLE" evidence="9">
    <location>
        <begin position="318"/>
        <end position="408"/>
    </location>
</feature>
<protein>
    <submittedName>
        <fullName evidence="10">ABC-type cobalt transport system, permease component</fullName>
    </submittedName>
</protein>
<dbReference type="Gene3D" id="1.10.1760.20">
    <property type="match status" value="1"/>
</dbReference>
<keyword evidence="4 8" id="KW-0812">Transmembrane</keyword>
<feature type="transmembrane region" description="Helical" evidence="8">
    <location>
        <begin position="62"/>
        <end position="81"/>
    </location>
</feature>
<dbReference type="HOGENOM" id="CLU_052508_0_0_11"/>
<dbReference type="GO" id="GO:0000041">
    <property type="term" value="P:transition metal ion transport"/>
    <property type="evidence" value="ECO:0007669"/>
    <property type="project" value="InterPro"/>
</dbReference>
<evidence type="ECO:0000256" key="7">
    <source>
        <dbReference type="SAM" id="MobiDB-lite"/>
    </source>
</evidence>
<feature type="transmembrane region" description="Helical" evidence="8">
    <location>
        <begin position="88"/>
        <end position="113"/>
    </location>
</feature>
<dbReference type="eggNOG" id="COG0310">
    <property type="taxonomic scope" value="Bacteria"/>
</dbReference>
<keyword evidence="6 8" id="KW-0472">Membrane</keyword>
<dbReference type="Pfam" id="PF01891">
    <property type="entry name" value="CbiM"/>
    <property type="match status" value="1"/>
</dbReference>
<sequence>MHVPDGFIDAPVSVATGAVAAAAVAVSLRGARRELGDAGGGSGGLSGSGGSGGSGGERTAPLAGLVAAFIFAVQMLNFPVAAGTSGHLLGGALAAILVGPYTGVLCVSVVLLMQGVLFADGGLTALGVNITDMAVVTTVVAYAVFRAILKLTPRRRRSVTVASFVAALLSVPAAAVAFTAIYALGGTTHVSLGKVFTAMVGVHVLIGIGEAVITALTVSAVVSVRPDLVYGARGLTRTLEIRTAAVAAPAAPGLAATAVSAAGRAADPGAPEVAAAPAASGLAAAPGVPLGAAARAGGAASGGAAAPASAPTARRSARRVWAIGVAAALLCAGVVSFYASASPDGLEKVAHDNGIDKKTEDHASKDSPLADYGVKDISDARLSGGLAGVIGVGATLAVGSGLFIVVRRRAKKAAAGPAAVPSAQHSETV</sequence>
<feature type="transmembrane region" description="Helical" evidence="8">
    <location>
        <begin position="385"/>
        <end position="406"/>
    </location>
</feature>
<accession>D7BVB4</accession>
<feature type="compositionally biased region" description="Gly residues" evidence="7">
    <location>
        <begin position="37"/>
        <end position="56"/>
    </location>
</feature>
<dbReference type="PATRIC" id="fig|749414.3.peg.4542"/>
<evidence type="ECO:0000256" key="2">
    <source>
        <dbReference type="ARBA" id="ARBA00022448"/>
    </source>
</evidence>
<dbReference type="Pfam" id="PF13190">
    <property type="entry name" value="PDGLE"/>
    <property type="match status" value="1"/>
</dbReference>
<dbReference type="RefSeq" id="WP_014176986.1">
    <property type="nucleotide sequence ID" value="NC_016582.1"/>
</dbReference>
<keyword evidence="11" id="KW-1185">Reference proteome</keyword>
<evidence type="ECO:0000313" key="10">
    <source>
        <dbReference type="EMBL" id="ADI07515.1"/>
    </source>
</evidence>
<feature type="region of interest" description="Disordered" evidence="7">
    <location>
        <begin position="36"/>
        <end position="56"/>
    </location>
</feature>
<feature type="transmembrane region" description="Helical" evidence="8">
    <location>
        <begin position="320"/>
        <end position="339"/>
    </location>
</feature>
<evidence type="ECO:0000256" key="4">
    <source>
        <dbReference type="ARBA" id="ARBA00022692"/>
    </source>
</evidence>
<evidence type="ECO:0000256" key="1">
    <source>
        <dbReference type="ARBA" id="ARBA00004651"/>
    </source>
</evidence>
<gene>
    <name evidence="10" type="ordered locus">SBI_04395</name>
</gene>